<feature type="domain" description="FtsX extracellular" evidence="15">
    <location>
        <begin position="55"/>
        <end position="150"/>
    </location>
</feature>
<evidence type="ECO:0000256" key="2">
    <source>
        <dbReference type="ARBA" id="ARBA00007379"/>
    </source>
</evidence>
<dbReference type="InterPro" id="IPR004513">
    <property type="entry name" value="FtsX"/>
</dbReference>
<dbReference type="InterPro" id="IPR040690">
    <property type="entry name" value="FtsX_ECD"/>
</dbReference>
<evidence type="ECO:0000256" key="11">
    <source>
        <dbReference type="ARBA" id="ARBA00023306"/>
    </source>
</evidence>
<dbReference type="InterPro" id="IPR047590">
    <property type="entry name" value="FtsX_proteobact-type"/>
</dbReference>
<comment type="similarity">
    <text evidence="2 12">Belongs to the ABC-4 integral membrane protein family. FtsX subfamily.</text>
</comment>
<feature type="transmembrane region" description="Helical" evidence="13">
    <location>
        <begin position="172"/>
        <end position="194"/>
    </location>
</feature>
<accession>A0A8J6NK79</accession>
<evidence type="ECO:0000256" key="1">
    <source>
        <dbReference type="ARBA" id="ARBA00004429"/>
    </source>
</evidence>
<evidence type="ECO:0000259" key="14">
    <source>
        <dbReference type="Pfam" id="PF02687"/>
    </source>
</evidence>
<dbReference type="EMBL" id="JACNJH010000120">
    <property type="protein sequence ID" value="MBC8361097.1"/>
    <property type="molecule type" value="Genomic_DNA"/>
</dbReference>
<dbReference type="PANTHER" id="PTHR47755:SF1">
    <property type="entry name" value="CELL DIVISION PROTEIN FTSX"/>
    <property type="match status" value="1"/>
</dbReference>
<evidence type="ECO:0000256" key="12">
    <source>
        <dbReference type="PIRNR" id="PIRNR003097"/>
    </source>
</evidence>
<keyword evidence="6" id="KW-0997">Cell inner membrane</keyword>
<feature type="transmembrane region" description="Helical" evidence="13">
    <location>
        <begin position="223"/>
        <end position="246"/>
    </location>
</feature>
<dbReference type="InterPro" id="IPR003838">
    <property type="entry name" value="ABC3_permease_C"/>
</dbReference>
<evidence type="ECO:0000256" key="8">
    <source>
        <dbReference type="ARBA" id="ARBA00022692"/>
    </source>
</evidence>
<feature type="transmembrane region" description="Helical" evidence="13">
    <location>
        <begin position="20"/>
        <end position="41"/>
    </location>
</feature>
<evidence type="ECO:0000256" key="4">
    <source>
        <dbReference type="ARBA" id="ARBA00021907"/>
    </source>
</evidence>
<sequence>MILHYKRAIRDILDNKFMNVVTIITIAVSVLVVSAFALFFINASDIMSAWKKGIRVMAYLKPGIPYVKISELKLNVQKLYGVQEVKFISKDQALQMLKDQMKHQSSLFADLKENPLPDAFEIQIIADSQDQGQIETLATRLESLPEIEDVEYGQRWLARFTNIFNLFRFTGLALGGLFFVAAVFIVANTIRLVLYTRREEVEIMRLVGAADGFIKAPFYIEGIIQGALGGAIGLGVLFVTFVVVSSNVEQGFSPDLFTIRFLPVKALGAMILCSMFVGWLGCYLSLKQFLKP</sequence>
<keyword evidence="11 12" id="KW-0131">Cell cycle</keyword>
<keyword evidence="9 13" id="KW-1133">Transmembrane helix</keyword>
<name>A0A8J6NK79_9BACT</name>
<dbReference type="GO" id="GO:0005886">
    <property type="term" value="C:plasma membrane"/>
    <property type="evidence" value="ECO:0007669"/>
    <property type="project" value="UniProtKB-SubCell"/>
</dbReference>
<dbReference type="AlphaFoldDB" id="A0A8J6NK79"/>
<keyword evidence="10 12" id="KW-0472">Membrane</keyword>
<protein>
    <recommendedName>
        <fullName evidence="4 12">Cell division protein FtsX</fullName>
    </recommendedName>
</protein>
<reference evidence="16 17" key="1">
    <citation type="submission" date="2020-08" db="EMBL/GenBank/DDBJ databases">
        <title>Bridging the membrane lipid divide: bacteria of the FCB group superphylum have the potential to synthesize archaeal ether lipids.</title>
        <authorList>
            <person name="Villanueva L."/>
            <person name="Von Meijenfeldt F.A.B."/>
            <person name="Westbye A.B."/>
            <person name="Yadav S."/>
            <person name="Hopmans E.C."/>
            <person name="Dutilh B.E."/>
            <person name="Sinninghe Damste J.S."/>
        </authorList>
    </citation>
    <scope>NUCLEOTIDE SEQUENCE [LARGE SCALE GENOMIC DNA]</scope>
    <source>
        <strain evidence="16">NIOZ-UU30</strain>
    </source>
</reference>
<evidence type="ECO:0000313" key="16">
    <source>
        <dbReference type="EMBL" id="MBC8361097.1"/>
    </source>
</evidence>
<dbReference type="PANTHER" id="PTHR47755">
    <property type="entry name" value="CELL DIVISION PROTEIN FTSX"/>
    <property type="match status" value="1"/>
</dbReference>
<keyword evidence="7 12" id="KW-0132">Cell division</keyword>
<evidence type="ECO:0000313" key="17">
    <source>
        <dbReference type="Proteomes" id="UP000603434"/>
    </source>
</evidence>
<dbReference type="GO" id="GO:0051301">
    <property type="term" value="P:cell division"/>
    <property type="evidence" value="ECO:0007669"/>
    <property type="project" value="UniProtKB-KW"/>
</dbReference>
<dbReference type="NCBIfam" id="TIGR00439">
    <property type="entry name" value="FtsX_Gneg"/>
    <property type="match status" value="1"/>
</dbReference>
<evidence type="ECO:0000256" key="10">
    <source>
        <dbReference type="ARBA" id="ARBA00023136"/>
    </source>
</evidence>
<gene>
    <name evidence="16" type="ORF">H8E23_06845</name>
</gene>
<dbReference type="GO" id="GO:0032153">
    <property type="term" value="C:cell division site"/>
    <property type="evidence" value="ECO:0007669"/>
    <property type="project" value="TreeGrafter"/>
</dbReference>
<comment type="caution">
    <text evidence="16">The sequence shown here is derived from an EMBL/GenBank/DDBJ whole genome shotgun (WGS) entry which is preliminary data.</text>
</comment>
<evidence type="ECO:0000256" key="3">
    <source>
        <dbReference type="ARBA" id="ARBA00011160"/>
    </source>
</evidence>
<feature type="domain" description="ABC3 transporter permease C-terminal" evidence="14">
    <location>
        <begin position="174"/>
        <end position="287"/>
    </location>
</feature>
<proteinExistence type="inferred from homology"/>
<keyword evidence="5 12" id="KW-1003">Cell membrane</keyword>
<dbReference type="Gene3D" id="3.30.70.3040">
    <property type="match status" value="1"/>
</dbReference>
<dbReference type="Proteomes" id="UP000603434">
    <property type="component" value="Unassembled WGS sequence"/>
</dbReference>
<evidence type="ECO:0000256" key="9">
    <source>
        <dbReference type="ARBA" id="ARBA00022989"/>
    </source>
</evidence>
<organism evidence="16 17">
    <name type="scientific">Candidatus Desulfatibia profunda</name>
    <dbReference type="NCBI Taxonomy" id="2841695"/>
    <lineage>
        <taxon>Bacteria</taxon>
        <taxon>Pseudomonadati</taxon>
        <taxon>Thermodesulfobacteriota</taxon>
        <taxon>Desulfobacteria</taxon>
        <taxon>Desulfobacterales</taxon>
        <taxon>Desulfobacterales incertae sedis</taxon>
        <taxon>Candidatus Desulfatibia</taxon>
    </lineage>
</organism>
<comment type="subunit">
    <text evidence="3">Forms a membrane-associated complex with FtsE.</text>
</comment>
<dbReference type="Pfam" id="PF02687">
    <property type="entry name" value="FtsX"/>
    <property type="match status" value="1"/>
</dbReference>
<evidence type="ECO:0000256" key="5">
    <source>
        <dbReference type="ARBA" id="ARBA00022475"/>
    </source>
</evidence>
<evidence type="ECO:0000256" key="6">
    <source>
        <dbReference type="ARBA" id="ARBA00022519"/>
    </source>
</evidence>
<feature type="transmembrane region" description="Helical" evidence="13">
    <location>
        <begin position="266"/>
        <end position="286"/>
    </location>
</feature>
<dbReference type="Pfam" id="PF18075">
    <property type="entry name" value="FtsX_ECD"/>
    <property type="match status" value="1"/>
</dbReference>
<dbReference type="PIRSF" id="PIRSF003097">
    <property type="entry name" value="FtsX"/>
    <property type="match status" value="1"/>
</dbReference>
<evidence type="ECO:0000259" key="15">
    <source>
        <dbReference type="Pfam" id="PF18075"/>
    </source>
</evidence>
<evidence type="ECO:0000256" key="7">
    <source>
        <dbReference type="ARBA" id="ARBA00022618"/>
    </source>
</evidence>
<comment type="subcellular location">
    <subcellularLocation>
        <location evidence="1">Cell inner membrane</location>
        <topology evidence="1">Multi-pass membrane protein</topology>
    </subcellularLocation>
</comment>
<keyword evidence="8 13" id="KW-0812">Transmembrane</keyword>
<evidence type="ECO:0000256" key="13">
    <source>
        <dbReference type="SAM" id="Phobius"/>
    </source>
</evidence>